<evidence type="ECO:0000256" key="1">
    <source>
        <dbReference type="SAM" id="Phobius"/>
    </source>
</evidence>
<evidence type="ECO:0000313" key="2">
    <source>
        <dbReference type="EMBL" id="SPY96674.1"/>
    </source>
</evidence>
<accession>A0A2X2BNA6</accession>
<proteinExistence type="predicted"/>
<organism evidence="2 3">
    <name type="scientific">Proteus mirabilis</name>
    <dbReference type="NCBI Taxonomy" id="584"/>
    <lineage>
        <taxon>Bacteria</taxon>
        <taxon>Pseudomonadati</taxon>
        <taxon>Pseudomonadota</taxon>
        <taxon>Gammaproteobacteria</taxon>
        <taxon>Enterobacterales</taxon>
        <taxon>Morganellaceae</taxon>
        <taxon>Proteus</taxon>
    </lineage>
</organism>
<feature type="transmembrane region" description="Helical" evidence="1">
    <location>
        <begin position="80"/>
        <end position="104"/>
    </location>
</feature>
<feature type="transmembrane region" description="Helical" evidence="1">
    <location>
        <begin position="9"/>
        <end position="32"/>
    </location>
</feature>
<dbReference type="EMBL" id="UAUE01000020">
    <property type="protein sequence ID" value="SPY96674.1"/>
    <property type="molecule type" value="Genomic_DNA"/>
</dbReference>
<keyword evidence="1" id="KW-1133">Transmembrane helix</keyword>
<dbReference type="InterPro" id="IPR010665">
    <property type="entry name" value="DUF1240"/>
</dbReference>
<reference evidence="2 3" key="1">
    <citation type="submission" date="2018-06" db="EMBL/GenBank/DDBJ databases">
        <authorList>
            <consortium name="Pathogen Informatics"/>
            <person name="Doyle S."/>
        </authorList>
    </citation>
    <scope>NUCLEOTIDE SEQUENCE [LARGE SCALE GENOMIC DNA]</scope>
    <source>
        <strain evidence="2 3">NCTC10975</strain>
    </source>
</reference>
<keyword evidence="1" id="KW-0472">Membrane</keyword>
<feature type="transmembrane region" description="Helical" evidence="1">
    <location>
        <begin position="44"/>
        <end position="68"/>
    </location>
</feature>
<dbReference type="AlphaFoldDB" id="A0A2X2BNA6"/>
<keyword evidence="1" id="KW-0812">Transmembrane</keyword>
<gene>
    <name evidence="2" type="ORF">NCTC10975_02400</name>
</gene>
<name>A0A2X2BNA6_PROMI</name>
<sequence>MIKIEPVKLILSSIAILFIAIFSIYISTSYYITYFLMEDRILFSFQTGLLVFATPLILYFSYYSFILGYQKKLQRMNNKVAGICAGIAIIGIVFSFFFSIYVALDLTSKGYYSCYKSSAFAPNEYVIAKEMCKKIDISFLFSLRNLNIIIKK</sequence>
<dbReference type="Proteomes" id="UP000251485">
    <property type="component" value="Unassembled WGS sequence"/>
</dbReference>
<dbReference type="Pfam" id="PF06836">
    <property type="entry name" value="DUF1240"/>
    <property type="match status" value="1"/>
</dbReference>
<evidence type="ECO:0000313" key="3">
    <source>
        <dbReference type="Proteomes" id="UP000251485"/>
    </source>
</evidence>
<protein>
    <submittedName>
        <fullName evidence="2">Protein of uncharacterized function (DUF1240)</fullName>
    </submittedName>
</protein>